<reference evidence="3" key="1">
    <citation type="submission" date="2025-08" db="UniProtKB">
        <authorList>
            <consortium name="RefSeq"/>
        </authorList>
    </citation>
    <scope>IDENTIFICATION</scope>
</reference>
<feature type="region of interest" description="Disordered" evidence="1">
    <location>
        <begin position="1"/>
        <end position="34"/>
    </location>
</feature>
<protein>
    <submittedName>
        <fullName evidence="3">Uncharacterized protein LOC113465927</fullName>
    </submittedName>
</protein>
<dbReference type="PaxDb" id="121845-A0A3Q0IKC4"/>
<dbReference type="Proteomes" id="UP000079169">
    <property type="component" value="Unplaced"/>
</dbReference>
<evidence type="ECO:0000313" key="2">
    <source>
        <dbReference type="Proteomes" id="UP000079169"/>
    </source>
</evidence>
<feature type="compositionally biased region" description="Polar residues" evidence="1">
    <location>
        <begin position="1"/>
        <end position="11"/>
    </location>
</feature>
<evidence type="ECO:0000256" key="1">
    <source>
        <dbReference type="SAM" id="MobiDB-lite"/>
    </source>
</evidence>
<dbReference type="KEGG" id="dci:113465927"/>
<gene>
    <name evidence="3" type="primary">LOC113465927</name>
</gene>
<organism evidence="2 3">
    <name type="scientific">Diaphorina citri</name>
    <name type="common">Asian citrus psyllid</name>
    <dbReference type="NCBI Taxonomy" id="121845"/>
    <lineage>
        <taxon>Eukaryota</taxon>
        <taxon>Metazoa</taxon>
        <taxon>Ecdysozoa</taxon>
        <taxon>Arthropoda</taxon>
        <taxon>Hexapoda</taxon>
        <taxon>Insecta</taxon>
        <taxon>Pterygota</taxon>
        <taxon>Neoptera</taxon>
        <taxon>Paraneoptera</taxon>
        <taxon>Hemiptera</taxon>
        <taxon>Sternorrhyncha</taxon>
        <taxon>Psylloidea</taxon>
        <taxon>Psyllidae</taxon>
        <taxon>Diaphorininae</taxon>
        <taxon>Diaphorina</taxon>
    </lineage>
</organism>
<accession>A0A3Q0IKC4</accession>
<name>A0A3Q0IKC4_DIACI</name>
<keyword evidence="2" id="KW-1185">Reference proteome</keyword>
<sequence>MRTSGELNPQPNAYKADPLPSKSPSYLDCPEGSESGSLLLHPRILRYICKSPEEGATTVTHACVGGPINDSGTLYYANCREDIPHPMTEDLATQQTLLASSLTLLKKYYDDIPHFLKWVFFQEV</sequence>
<dbReference type="GeneID" id="113465927"/>
<evidence type="ECO:0000313" key="3">
    <source>
        <dbReference type="RefSeq" id="XP_026676689.1"/>
    </source>
</evidence>
<dbReference type="RefSeq" id="XP_026676689.1">
    <property type="nucleotide sequence ID" value="XM_026820888.1"/>
</dbReference>
<dbReference type="AlphaFoldDB" id="A0A3Q0IKC4"/>
<proteinExistence type="predicted"/>